<dbReference type="InterPro" id="IPR016181">
    <property type="entry name" value="Acyl_CoA_acyltransferase"/>
</dbReference>
<gene>
    <name evidence="2" type="ORF">S01H1_50476</name>
</gene>
<organism evidence="2">
    <name type="scientific">marine sediment metagenome</name>
    <dbReference type="NCBI Taxonomy" id="412755"/>
    <lineage>
        <taxon>unclassified sequences</taxon>
        <taxon>metagenomes</taxon>
        <taxon>ecological metagenomes</taxon>
    </lineage>
</organism>
<name>X0VC71_9ZZZZ</name>
<accession>X0VC71</accession>
<feature type="non-terminal residue" evidence="2">
    <location>
        <position position="204"/>
    </location>
</feature>
<dbReference type="SUPFAM" id="SSF55729">
    <property type="entry name" value="Acyl-CoA N-acyltransferases (Nat)"/>
    <property type="match status" value="1"/>
</dbReference>
<dbReference type="PROSITE" id="PS51186">
    <property type="entry name" value="GNAT"/>
    <property type="match status" value="1"/>
</dbReference>
<reference evidence="2" key="1">
    <citation type="journal article" date="2014" name="Front. Microbiol.">
        <title>High frequency of phylogenetically diverse reductive dehalogenase-homologous genes in deep subseafloor sedimentary metagenomes.</title>
        <authorList>
            <person name="Kawai M."/>
            <person name="Futagami T."/>
            <person name="Toyoda A."/>
            <person name="Takaki Y."/>
            <person name="Nishi S."/>
            <person name="Hori S."/>
            <person name="Arai W."/>
            <person name="Tsubouchi T."/>
            <person name="Morono Y."/>
            <person name="Uchiyama I."/>
            <person name="Ito T."/>
            <person name="Fujiyama A."/>
            <person name="Inagaki F."/>
            <person name="Takami H."/>
        </authorList>
    </citation>
    <scope>NUCLEOTIDE SEQUENCE</scope>
    <source>
        <strain evidence="2">Expedition CK06-06</strain>
    </source>
</reference>
<comment type="caution">
    <text evidence="2">The sequence shown here is derived from an EMBL/GenBank/DDBJ whole genome shotgun (WGS) entry which is preliminary data.</text>
</comment>
<feature type="domain" description="N-acetyltransferase" evidence="1">
    <location>
        <begin position="68"/>
        <end position="204"/>
    </location>
</feature>
<proteinExistence type="predicted"/>
<dbReference type="SUPFAM" id="SSF46785">
    <property type="entry name" value="Winged helix' DNA-binding domain"/>
    <property type="match status" value="1"/>
</dbReference>
<dbReference type="GO" id="GO:0016747">
    <property type="term" value="F:acyltransferase activity, transferring groups other than amino-acyl groups"/>
    <property type="evidence" value="ECO:0007669"/>
    <property type="project" value="InterPro"/>
</dbReference>
<dbReference type="CDD" id="cd04301">
    <property type="entry name" value="NAT_SF"/>
    <property type="match status" value="1"/>
</dbReference>
<dbReference type="InterPro" id="IPR036388">
    <property type="entry name" value="WH-like_DNA-bd_sf"/>
</dbReference>
<sequence length="204" mass="23680">MNKIEIEKEILFLLKDSPDGMQVDEIAKKLNLVRHTISKYLQILNAKKLVMYRTVGRTKLWKEASSGVKIRPLSLDNIKDIVRIEKRIEGKLGIINEERMEYLKEATRYNIERSDSMMSLGAELDENIVGFIIGEIRIWEFGIGEKTGWIRILGVDPDFQRCGIGRKLGEALLEHFERRGIKRVRTMAEWYTGDLISFFKSLGF</sequence>
<dbReference type="Gene3D" id="1.10.10.10">
    <property type="entry name" value="Winged helix-like DNA-binding domain superfamily/Winged helix DNA-binding domain"/>
    <property type="match status" value="1"/>
</dbReference>
<dbReference type="InterPro" id="IPR036390">
    <property type="entry name" value="WH_DNA-bd_sf"/>
</dbReference>
<protein>
    <recommendedName>
        <fullName evidence="1">N-acetyltransferase domain-containing protein</fullName>
    </recommendedName>
</protein>
<dbReference type="Gene3D" id="3.40.630.30">
    <property type="match status" value="1"/>
</dbReference>
<evidence type="ECO:0000259" key="1">
    <source>
        <dbReference type="PROSITE" id="PS51186"/>
    </source>
</evidence>
<dbReference type="Pfam" id="PF00583">
    <property type="entry name" value="Acetyltransf_1"/>
    <property type="match status" value="1"/>
</dbReference>
<dbReference type="AlphaFoldDB" id="X0VC71"/>
<evidence type="ECO:0000313" key="2">
    <source>
        <dbReference type="EMBL" id="GAG15714.1"/>
    </source>
</evidence>
<dbReference type="EMBL" id="BARS01032523">
    <property type="protein sequence ID" value="GAG15714.1"/>
    <property type="molecule type" value="Genomic_DNA"/>
</dbReference>
<dbReference type="InterPro" id="IPR000182">
    <property type="entry name" value="GNAT_dom"/>
</dbReference>